<dbReference type="PROSITE" id="PS51318">
    <property type="entry name" value="TAT"/>
    <property type="match status" value="1"/>
</dbReference>
<protein>
    <recommendedName>
        <fullName evidence="2">DUF1501 domain-containing protein</fullName>
    </recommendedName>
</protein>
<dbReference type="PANTHER" id="PTHR43737:SF1">
    <property type="entry name" value="DUF1501 DOMAIN-CONTAINING PROTEIN"/>
    <property type="match status" value="1"/>
</dbReference>
<evidence type="ECO:0008006" key="2">
    <source>
        <dbReference type="Google" id="ProtNLM"/>
    </source>
</evidence>
<organism evidence="1">
    <name type="scientific">marine metagenome</name>
    <dbReference type="NCBI Taxonomy" id="408172"/>
    <lineage>
        <taxon>unclassified sequences</taxon>
        <taxon>metagenomes</taxon>
        <taxon>ecological metagenomes</taxon>
    </lineage>
</organism>
<evidence type="ECO:0000313" key="1">
    <source>
        <dbReference type="EMBL" id="SVB54996.1"/>
    </source>
</evidence>
<name>A0A382EW32_9ZZZZ</name>
<dbReference type="InterPro" id="IPR006311">
    <property type="entry name" value="TAT_signal"/>
</dbReference>
<dbReference type="Gene3D" id="3.40.720.10">
    <property type="entry name" value="Alkaline Phosphatase, subunit A"/>
    <property type="match status" value="1"/>
</dbReference>
<dbReference type="PANTHER" id="PTHR43737">
    <property type="entry name" value="BLL7424 PROTEIN"/>
    <property type="match status" value="1"/>
</dbReference>
<dbReference type="Pfam" id="PF07394">
    <property type="entry name" value="DUF1501"/>
    <property type="match status" value="1"/>
</dbReference>
<dbReference type="EMBL" id="UINC01046675">
    <property type="protein sequence ID" value="SVB54996.1"/>
    <property type="molecule type" value="Genomic_DNA"/>
</dbReference>
<gene>
    <name evidence="1" type="ORF">METZ01_LOCUS207850</name>
</gene>
<sequence>MLPNFDNPETRRAFLKQSTGLGLASLGLSMPKANAEESDATTLFLKNPKAKKIIYLFVDGGLSQIDSFDPKPQMGDVMMDTKVIDTKIDGVRYGHYFPMLARHIDKYCLVRSMSTGTASHGTGVYVTHRNYRPGTANHPPIGAWISKMLPTLNENLPKTVAIHERSQGLGSSGGFFGAKHAATTIPVAANGLPAGKQLTHVSEDRSSGRLKALKMLNEEFHHTNKSNFVRDHMDVLDNTLALLRSPDFSAFDLSKESEETRERYGDSKLGRGLLLARRLVENDVRFVEVTTSGWDHHNNIMDEMSKMGPMLDRALAALITDLKHSGLLDETLVVLTTEFGRQNHVSGNKGRDHGPGGYCQILAGGGVKPGLVYGETAEDAQGVKEKREKVSPDDFFITMAYAMGLDYNKKYLSLDKREFSMNNQGKGSPLTPIFAAS</sequence>
<dbReference type="InterPro" id="IPR017850">
    <property type="entry name" value="Alkaline_phosphatase_core_sf"/>
</dbReference>
<dbReference type="SUPFAM" id="SSF53649">
    <property type="entry name" value="Alkaline phosphatase-like"/>
    <property type="match status" value="1"/>
</dbReference>
<accession>A0A382EW32</accession>
<reference evidence="1" key="1">
    <citation type="submission" date="2018-05" db="EMBL/GenBank/DDBJ databases">
        <authorList>
            <person name="Lanie J.A."/>
            <person name="Ng W.-L."/>
            <person name="Kazmierczak K.M."/>
            <person name="Andrzejewski T.M."/>
            <person name="Davidsen T.M."/>
            <person name="Wayne K.J."/>
            <person name="Tettelin H."/>
            <person name="Glass J.I."/>
            <person name="Rusch D."/>
            <person name="Podicherti R."/>
            <person name="Tsui H.-C.T."/>
            <person name="Winkler M.E."/>
        </authorList>
    </citation>
    <scope>NUCLEOTIDE SEQUENCE</scope>
</reference>
<proteinExistence type="predicted"/>
<dbReference type="AlphaFoldDB" id="A0A382EW32"/>
<dbReference type="InterPro" id="IPR010869">
    <property type="entry name" value="DUF1501"/>
</dbReference>